<evidence type="ECO:0000313" key="2">
    <source>
        <dbReference type="Proteomes" id="UP001596223"/>
    </source>
</evidence>
<evidence type="ECO:0000313" key="1">
    <source>
        <dbReference type="EMBL" id="MFC6011252.1"/>
    </source>
</evidence>
<name>A0ABW1JP94_9NOCA</name>
<dbReference type="NCBIfam" id="NF040567">
    <property type="entry name" value="SCO2524_fam"/>
    <property type="match status" value="1"/>
</dbReference>
<dbReference type="EMBL" id="JBHSQN010000003">
    <property type="protein sequence ID" value="MFC6011252.1"/>
    <property type="molecule type" value="Genomic_DNA"/>
</dbReference>
<dbReference type="RefSeq" id="WP_378602522.1">
    <property type="nucleotide sequence ID" value="NZ_JBHSQN010000003.1"/>
</dbReference>
<reference evidence="2" key="1">
    <citation type="journal article" date="2019" name="Int. J. Syst. Evol. Microbiol.">
        <title>The Global Catalogue of Microorganisms (GCM) 10K type strain sequencing project: providing services to taxonomists for standard genome sequencing and annotation.</title>
        <authorList>
            <consortium name="The Broad Institute Genomics Platform"/>
            <consortium name="The Broad Institute Genome Sequencing Center for Infectious Disease"/>
            <person name="Wu L."/>
            <person name="Ma J."/>
        </authorList>
    </citation>
    <scope>NUCLEOTIDE SEQUENCE [LARGE SCALE GENOMIC DNA]</scope>
    <source>
        <strain evidence="2">CCUG 36956</strain>
    </source>
</reference>
<comment type="caution">
    <text evidence="1">The sequence shown here is derived from an EMBL/GenBank/DDBJ whole genome shotgun (WGS) entry which is preliminary data.</text>
</comment>
<protein>
    <submittedName>
        <fullName evidence="1">SCO2524 family protein</fullName>
    </submittedName>
</protein>
<dbReference type="InterPro" id="IPR049777">
    <property type="entry name" value="SCO2524-like"/>
</dbReference>
<proteinExistence type="predicted"/>
<dbReference type="Proteomes" id="UP001596223">
    <property type="component" value="Unassembled WGS sequence"/>
</dbReference>
<gene>
    <name evidence="1" type="ORF">ACFP3H_09340</name>
</gene>
<organism evidence="1 2">
    <name type="scientific">Nocardia lasii</name>
    <dbReference type="NCBI Taxonomy" id="1616107"/>
    <lineage>
        <taxon>Bacteria</taxon>
        <taxon>Bacillati</taxon>
        <taxon>Actinomycetota</taxon>
        <taxon>Actinomycetes</taxon>
        <taxon>Mycobacteriales</taxon>
        <taxon>Nocardiaceae</taxon>
        <taxon>Nocardia</taxon>
    </lineage>
</organism>
<keyword evidence="2" id="KW-1185">Reference proteome</keyword>
<accession>A0ABW1JP94</accession>
<sequence>MRIQPRQQILDIWGAMLSACYRDEKWHWDGVLAANSISDSEQLLCLLYPATEIESFALDRPEAMSDDVMAVLEAFGGQTRIGITVLGLLEEYLERNTDEVGLPRFDAGSYLRGDHPPTPAQQRLEVVDGYSMSVTLCIAALGFARVFDRWARTERRKDISARIAVLNEGMSARLTAAMTGLVRSFVVNTMSARSPEGEVLIGMLNQSGQPDRVVADSVARSLERVRARLRDDVSLGHTAESELDDEDLLFECGWSWGVVAGADEVDYVAPELGTGVGYADPRPYLYFTIVALDGINDVLSQRTRDLDLLDDTQYRLAEALRVRWDITQRYWATVARFGTGTWPLEDIPWRTTDGEESDYFSLLVSAVLIQELVARTASDDDLTRAIGIFDELARRGRIVRRPTMDDPAAALHHPGVRISLHGSENVDGGTRLAWIASDFAPVLLKRSLQAARLSNTIPARDRLMELAKEVMDHLDRRMITDGTAAGLWDVPGAVFGGSTSDEVRPSWYMTERVIECLVTADRTFREVPLRSPAMVGRAVELLNEAEHLLNQEMLNVSIADTSANRITLDGVEGQLARARQVVNVQPGTAFTLASAALIELDRLAYARLDATRSS</sequence>